<feature type="region of interest" description="Disordered" evidence="1">
    <location>
        <begin position="57"/>
        <end position="260"/>
    </location>
</feature>
<evidence type="ECO:0000313" key="2">
    <source>
        <dbReference type="EMBL" id="KAF2208751.1"/>
    </source>
</evidence>
<dbReference type="AlphaFoldDB" id="A0A6A6F7Q8"/>
<feature type="compositionally biased region" description="Low complexity" evidence="1">
    <location>
        <begin position="205"/>
        <end position="218"/>
    </location>
</feature>
<feature type="compositionally biased region" description="Low complexity" evidence="1">
    <location>
        <begin position="243"/>
        <end position="260"/>
    </location>
</feature>
<accession>A0A6A6F7Q8</accession>
<feature type="compositionally biased region" description="Polar residues" evidence="1">
    <location>
        <begin position="177"/>
        <end position="190"/>
    </location>
</feature>
<evidence type="ECO:0000313" key="3">
    <source>
        <dbReference type="Proteomes" id="UP000799539"/>
    </source>
</evidence>
<sequence length="290" mass="29888">MFVHFRADLFDGLLIMMAESILRLAYVDLATSLYWYGCVPIVTAGITSCLQFAGSKAPTAKGPPLAAQRASGSGPIETGGPESALNTNTAPSPTSMKPTSPPNEQTSSEVMNTASTITDARLIPDSVPKPDTRTAEPPVAPSPTPSVQSSKTETATAETPATPSPMPSLSPPPPSTQVQNTANRSPTSIIAESVGLATAPASENSSSPPSVVPTSVVSDEPLTPATPSSESARLQSLQTVSETANSQSQPPTTSSDAPPAAVVVASGRYLWLPRHLPARVAHQISIRSSI</sequence>
<protein>
    <submittedName>
        <fullName evidence="2">Uncharacterized protein</fullName>
    </submittedName>
</protein>
<feature type="compositionally biased region" description="Pro residues" evidence="1">
    <location>
        <begin position="162"/>
        <end position="175"/>
    </location>
</feature>
<keyword evidence="3" id="KW-1185">Reference proteome</keyword>
<feature type="compositionally biased region" description="Polar residues" evidence="1">
    <location>
        <begin position="103"/>
        <end position="118"/>
    </location>
</feature>
<feature type="compositionally biased region" description="Low complexity" evidence="1">
    <location>
        <begin position="89"/>
        <end position="98"/>
    </location>
</feature>
<proteinExistence type="predicted"/>
<gene>
    <name evidence="2" type="ORF">CERZMDRAFT_101194</name>
</gene>
<evidence type="ECO:0000256" key="1">
    <source>
        <dbReference type="SAM" id="MobiDB-lite"/>
    </source>
</evidence>
<organism evidence="2 3">
    <name type="scientific">Cercospora zeae-maydis SCOH1-5</name>
    <dbReference type="NCBI Taxonomy" id="717836"/>
    <lineage>
        <taxon>Eukaryota</taxon>
        <taxon>Fungi</taxon>
        <taxon>Dikarya</taxon>
        <taxon>Ascomycota</taxon>
        <taxon>Pezizomycotina</taxon>
        <taxon>Dothideomycetes</taxon>
        <taxon>Dothideomycetidae</taxon>
        <taxon>Mycosphaerellales</taxon>
        <taxon>Mycosphaerellaceae</taxon>
        <taxon>Cercospora</taxon>
    </lineage>
</organism>
<dbReference type="Proteomes" id="UP000799539">
    <property type="component" value="Unassembled WGS sequence"/>
</dbReference>
<reference evidence="2" key="1">
    <citation type="journal article" date="2020" name="Stud. Mycol.">
        <title>101 Dothideomycetes genomes: a test case for predicting lifestyles and emergence of pathogens.</title>
        <authorList>
            <person name="Haridas S."/>
            <person name="Albert R."/>
            <person name="Binder M."/>
            <person name="Bloem J."/>
            <person name="Labutti K."/>
            <person name="Salamov A."/>
            <person name="Andreopoulos B."/>
            <person name="Baker S."/>
            <person name="Barry K."/>
            <person name="Bills G."/>
            <person name="Bluhm B."/>
            <person name="Cannon C."/>
            <person name="Castanera R."/>
            <person name="Culley D."/>
            <person name="Daum C."/>
            <person name="Ezra D."/>
            <person name="Gonzalez J."/>
            <person name="Henrissat B."/>
            <person name="Kuo A."/>
            <person name="Liang C."/>
            <person name="Lipzen A."/>
            <person name="Lutzoni F."/>
            <person name="Magnuson J."/>
            <person name="Mondo S."/>
            <person name="Nolan M."/>
            <person name="Ohm R."/>
            <person name="Pangilinan J."/>
            <person name="Park H.-J."/>
            <person name="Ramirez L."/>
            <person name="Alfaro M."/>
            <person name="Sun H."/>
            <person name="Tritt A."/>
            <person name="Yoshinaga Y."/>
            <person name="Zwiers L.-H."/>
            <person name="Turgeon B."/>
            <person name="Goodwin S."/>
            <person name="Spatafora J."/>
            <person name="Crous P."/>
            <person name="Grigoriev I."/>
        </authorList>
    </citation>
    <scope>NUCLEOTIDE SEQUENCE</scope>
    <source>
        <strain evidence="2">SCOH1-5</strain>
    </source>
</reference>
<feature type="compositionally biased region" description="Polar residues" evidence="1">
    <location>
        <begin position="225"/>
        <end position="242"/>
    </location>
</feature>
<feature type="compositionally biased region" description="Low complexity" evidence="1">
    <location>
        <begin position="152"/>
        <end position="161"/>
    </location>
</feature>
<name>A0A6A6F7Q8_9PEZI</name>
<dbReference type="EMBL" id="ML992692">
    <property type="protein sequence ID" value="KAF2208751.1"/>
    <property type="molecule type" value="Genomic_DNA"/>
</dbReference>